<dbReference type="EMBL" id="BJML01000015">
    <property type="protein sequence ID" value="GEB47282.1"/>
    <property type="molecule type" value="Genomic_DNA"/>
</dbReference>
<dbReference type="OrthoDB" id="3253805at2"/>
<accession>A0A4Y3QQ27</accession>
<dbReference type="Proteomes" id="UP000319525">
    <property type="component" value="Unassembled WGS sequence"/>
</dbReference>
<evidence type="ECO:0000313" key="3">
    <source>
        <dbReference type="Proteomes" id="UP000319525"/>
    </source>
</evidence>
<dbReference type="AlphaFoldDB" id="A0A4Y3QQ27"/>
<comment type="caution">
    <text evidence="2">The sequence shown here is derived from an EMBL/GenBank/DDBJ whole genome shotgun (WGS) entry which is preliminary data.</text>
</comment>
<evidence type="ECO:0000256" key="1">
    <source>
        <dbReference type="SAM" id="MobiDB-lite"/>
    </source>
</evidence>
<evidence type="ECO:0000313" key="2">
    <source>
        <dbReference type="EMBL" id="GEB47282.1"/>
    </source>
</evidence>
<name>A0A4Y3QQ27_MICTE</name>
<protein>
    <submittedName>
        <fullName evidence="2">Uncharacterized protein</fullName>
    </submittedName>
</protein>
<gene>
    <name evidence="2" type="ORF">MTE01_32270</name>
</gene>
<proteinExistence type="predicted"/>
<feature type="region of interest" description="Disordered" evidence="1">
    <location>
        <begin position="38"/>
        <end position="66"/>
    </location>
</feature>
<organism evidence="2 3">
    <name type="scientific">Microbacterium testaceum</name>
    <name type="common">Aureobacterium testaceum</name>
    <name type="synonym">Brevibacterium testaceum</name>
    <dbReference type="NCBI Taxonomy" id="2033"/>
    <lineage>
        <taxon>Bacteria</taxon>
        <taxon>Bacillati</taxon>
        <taxon>Actinomycetota</taxon>
        <taxon>Actinomycetes</taxon>
        <taxon>Micrococcales</taxon>
        <taxon>Microbacteriaceae</taxon>
        <taxon>Microbacterium</taxon>
    </lineage>
</organism>
<feature type="compositionally biased region" description="Polar residues" evidence="1">
    <location>
        <begin position="51"/>
        <end position="66"/>
    </location>
</feature>
<sequence>MTNRRANDNTQDRRAKKSVILAVVCTGVMMAAGCTPETESAGLTDPGATWQGGNITSSTAPGSSSTETRNIAQWSLPLDEFAPEFSNLDNYAEQLLLASCLSNENIKWPVPWQDIEEPTSPVFNQAGRRLFDLEIAQKYGFRTNLAPSKSSELWEAFVTYEPSEPGFQEAFDTCLEGIRKEHPVSSFDDSVLVTDLISQIQSEASLSPQVQQAADLWRSCMQPLGFGQIPASPSEFPSSELLTELGSAPPFKTIEPSAREVEVAVAYADCLDSSGYSAALYETEWTLQSEAIERDRANLDRVRDSVESRERDVRAIIAANAPRA</sequence>
<dbReference type="GeneID" id="57145899"/>
<dbReference type="RefSeq" id="WP_141378354.1">
    <property type="nucleotide sequence ID" value="NZ_BJML01000015.1"/>
</dbReference>
<dbReference type="PROSITE" id="PS51257">
    <property type="entry name" value="PROKAR_LIPOPROTEIN"/>
    <property type="match status" value="1"/>
</dbReference>
<reference evidence="2 3" key="1">
    <citation type="submission" date="2019-06" db="EMBL/GenBank/DDBJ databases">
        <title>Whole genome shotgun sequence of Microbacterium testaceum NBRC 12675.</title>
        <authorList>
            <person name="Hosoyama A."/>
            <person name="Uohara A."/>
            <person name="Ohji S."/>
            <person name="Ichikawa N."/>
        </authorList>
    </citation>
    <scope>NUCLEOTIDE SEQUENCE [LARGE SCALE GENOMIC DNA]</scope>
    <source>
        <strain evidence="2 3">NBRC 12675</strain>
    </source>
</reference>